<organism evidence="1">
    <name type="scientific">Arundo donax</name>
    <name type="common">Giant reed</name>
    <name type="synonym">Donax arundinaceus</name>
    <dbReference type="NCBI Taxonomy" id="35708"/>
    <lineage>
        <taxon>Eukaryota</taxon>
        <taxon>Viridiplantae</taxon>
        <taxon>Streptophyta</taxon>
        <taxon>Embryophyta</taxon>
        <taxon>Tracheophyta</taxon>
        <taxon>Spermatophyta</taxon>
        <taxon>Magnoliopsida</taxon>
        <taxon>Liliopsida</taxon>
        <taxon>Poales</taxon>
        <taxon>Poaceae</taxon>
        <taxon>PACMAD clade</taxon>
        <taxon>Arundinoideae</taxon>
        <taxon>Arundineae</taxon>
        <taxon>Arundo</taxon>
    </lineage>
</organism>
<sequence>MSLRCPVLKLKTLVPLIQSKILACQQIIIRAEQDGLS</sequence>
<proteinExistence type="predicted"/>
<dbReference type="AlphaFoldDB" id="A0A0A8YVR1"/>
<evidence type="ECO:0000313" key="1">
    <source>
        <dbReference type="EMBL" id="JAD30671.1"/>
    </source>
</evidence>
<dbReference type="EMBL" id="GBRH01267224">
    <property type="protein sequence ID" value="JAD30671.1"/>
    <property type="molecule type" value="Transcribed_RNA"/>
</dbReference>
<reference evidence="1" key="1">
    <citation type="submission" date="2014-09" db="EMBL/GenBank/DDBJ databases">
        <authorList>
            <person name="Magalhaes I.L.F."/>
            <person name="Oliveira U."/>
            <person name="Santos F.R."/>
            <person name="Vidigal T.H.D.A."/>
            <person name="Brescovit A.D."/>
            <person name="Santos A.J."/>
        </authorList>
    </citation>
    <scope>NUCLEOTIDE SEQUENCE</scope>
    <source>
        <tissue evidence="1">Shoot tissue taken approximately 20 cm above the soil surface</tissue>
    </source>
</reference>
<accession>A0A0A8YVR1</accession>
<name>A0A0A8YVR1_ARUDO</name>
<reference evidence="1" key="2">
    <citation type="journal article" date="2015" name="Data Brief">
        <title>Shoot transcriptome of the giant reed, Arundo donax.</title>
        <authorList>
            <person name="Barrero R.A."/>
            <person name="Guerrero F.D."/>
            <person name="Moolhuijzen P."/>
            <person name="Goolsby J.A."/>
            <person name="Tidwell J."/>
            <person name="Bellgard S.E."/>
            <person name="Bellgard M.I."/>
        </authorList>
    </citation>
    <scope>NUCLEOTIDE SEQUENCE</scope>
    <source>
        <tissue evidence="1">Shoot tissue taken approximately 20 cm above the soil surface</tissue>
    </source>
</reference>
<protein>
    <submittedName>
        <fullName evidence="1">Uncharacterized protein</fullName>
    </submittedName>
</protein>